<proteinExistence type="predicted"/>
<organism evidence="1 2">
    <name type="scientific">Botrytis fragariae</name>
    <dbReference type="NCBI Taxonomy" id="1964551"/>
    <lineage>
        <taxon>Eukaryota</taxon>
        <taxon>Fungi</taxon>
        <taxon>Dikarya</taxon>
        <taxon>Ascomycota</taxon>
        <taxon>Pezizomycotina</taxon>
        <taxon>Leotiomycetes</taxon>
        <taxon>Helotiales</taxon>
        <taxon>Sclerotiniaceae</taxon>
        <taxon>Botrytis</taxon>
    </lineage>
</organism>
<dbReference type="RefSeq" id="XP_037192747.1">
    <property type="nucleotide sequence ID" value="XM_037335652.1"/>
</dbReference>
<reference evidence="1 2" key="1">
    <citation type="journal article" date="2020" name="Phytopathology">
        <title>A high-quality genome resource of Botrytis fragariae, a new and rapidly spreading fungal pathogen causing strawberry gray mold in the U.S.A.</title>
        <authorList>
            <person name="Wu Y."/>
            <person name="Saski C.A."/>
            <person name="Schnabel G."/>
            <person name="Xiao S."/>
            <person name="Hu M."/>
        </authorList>
    </citation>
    <scope>NUCLEOTIDE SEQUENCE [LARGE SCALE GENOMIC DNA]</scope>
    <source>
        <strain evidence="1 2">BVB16</strain>
    </source>
</reference>
<dbReference type="AlphaFoldDB" id="A0A8H6AUG6"/>
<gene>
    <name evidence="1" type="ORF">Bfra_005268</name>
</gene>
<sequence>MISKHHGVVLSVRCQPLSVRHTFVQQISMMLIELTLTLPLNCQFQYHDRNVWSCQWTVTVKHGEHALMGSRPYTDTDYGDTGS</sequence>
<name>A0A8H6AUG6_9HELO</name>
<keyword evidence="2" id="KW-1185">Reference proteome</keyword>
<dbReference type="GeneID" id="59259344"/>
<comment type="caution">
    <text evidence="1">The sequence shown here is derived from an EMBL/GenBank/DDBJ whole genome shotgun (WGS) entry which is preliminary data.</text>
</comment>
<dbReference type="EMBL" id="JABFCT010000008">
    <property type="protein sequence ID" value="KAF5873801.1"/>
    <property type="molecule type" value="Genomic_DNA"/>
</dbReference>
<protein>
    <submittedName>
        <fullName evidence="1">Uncharacterized protein</fullName>
    </submittedName>
</protein>
<accession>A0A8H6AUG6</accession>
<dbReference type="Proteomes" id="UP000531561">
    <property type="component" value="Unassembled WGS sequence"/>
</dbReference>
<evidence type="ECO:0000313" key="2">
    <source>
        <dbReference type="Proteomes" id="UP000531561"/>
    </source>
</evidence>
<evidence type="ECO:0000313" key="1">
    <source>
        <dbReference type="EMBL" id="KAF5873801.1"/>
    </source>
</evidence>